<keyword evidence="4" id="KW-0732">Signal</keyword>
<organism evidence="6 7">
    <name type="scientific">Erythranthe guttata</name>
    <name type="common">Yellow monkey flower</name>
    <name type="synonym">Mimulus guttatus</name>
    <dbReference type="NCBI Taxonomy" id="4155"/>
    <lineage>
        <taxon>Eukaryota</taxon>
        <taxon>Viridiplantae</taxon>
        <taxon>Streptophyta</taxon>
        <taxon>Embryophyta</taxon>
        <taxon>Tracheophyta</taxon>
        <taxon>Spermatophyta</taxon>
        <taxon>Magnoliopsida</taxon>
        <taxon>eudicotyledons</taxon>
        <taxon>Gunneridae</taxon>
        <taxon>Pentapetalae</taxon>
        <taxon>asterids</taxon>
        <taxon>lamiids</taxon>
        <taxon>Lamiales</taxon>
        <taxon>Phrymaceae</taxon>
        <taxon>Erythranthe</taxon>
    </lineage>
</organism>
<reference evidence="6 7" key="1">
    <citation type="journal article" date="2013" name="Proc. Natl. Acad. Sci. U.S.A.">
        <title>Fine-scale variation in meiotic recombination in Mimulus inferred from population shotgun sequencing.</title>
        <authorList>
            <person name="Hellsten U."/>
            <person name="Wright K.M."/>
            <person name="Jenkins J."/>
            <person name="Shu S."/>
            <person name="Yuan Y."/>
            <person name="Wessler S.R."/>
            <person name="Schmutz J."/>
            <person name="Willis J.H."/>
            <person name="Rokhsar D.S."/>
        </authorList>
    </citation>
    <scope>NUCLEOTIDE SEQUENCE [LARGE SCALE GENOMIC DNA]</scope>
    <source>
        <strain evidence="7">cv. DUN x IM62</strain>
    </source>
</reference>
<feature type="domain" description="Bifunctional inhibitor/plant lipid transfer protein/seed storage helical" evidence="5">
    <location>
        <begin position="22"/>
        <end position="112"/>
    </location>
</feature>
<dbReference type="PANTHER" id="PTHR33076">
    <property type="entry name" value="NON-SPECIFIC LIPID-TRANSFER PROTEIN 2-RELATED"/>
    <property type="match status" value="1"/>
</dbReference>
<evidence type="ECO:0000313" key="6">
    <source>
        <dbReference type="EMBL" id="EYU27749.1"/>
    </source>
</evidence>
<keyword evidence="2" id="KW-0813">Transport</keyword>
<sequence length="127" mass="13467">MMSARKMIIMGLVLLVAIIFRATHANANANANANTKIPCLEAITKISPCEDYLAGKAKGVTAACCNGARSLIPIIPPGIKPGDLCPCFMMAKPGFNILPDRADALPGLCKLGVHIKYPKDLLCPNLH</sequence>
<dbReference type="SUPFAM" id="SSF47699">
    <property type="entry name" value="Bifunctional inhibitor/lipid-transfer protein/seed storage 2S albumin"/>
    <property type="match status" value="1"/>
</dbReference>
<dbReference type="Proteomes" id="UP000030748">
    <property type="component" value="Unassembled WGS sequence"/>
</dbReference>
<protein>
    <recommendedName>
        <fullName evidence="5">Bifunctional inhibitor/plant lipid transfer protein/seed storage helical domain-containing protein</fullName>
    </recommendedName>
</protein>
<dbReference type="Gene3D" id="1.10.110.10">
    <property type="entry name" value="Plant lipid-transfer and hydrophobic proteins"/>
    <property type="match status" value="1"/>
</dbReference>
<dbReference type="GO" id="GO:0006869">
    <property type="term" value="P:lipid transport"/>
    <property type="evidence" value="ECO:0007669"/>
    <property type="project" value="InterPro"/>
</dbReference>
<evidence type="ECO:0000313" key="7">
    <source>
        <dbReference type="Proteomes" id="UP000030748"/>
    </source>
</evidence>
<feature type="signal peptide" evidence="4">
    <location>
        <begin position="1"/>
        <end position="25"/>
    </location>
</feature>
<dbReference type="InterPro" id="IPR016140">
    <property type="entry name" value="Bifunc_inhib/LTP/seed_store"/>
</dbReference>
<feature type="chain" id="PRO_5001504138" description="Bifunctional inhibitor/plant lipid transfer protein/seed storage helical domain-containing protein" evidence="4">
    <location>
        <begin position="26"/>
        <end position="127"/>
    </location>
</feature>
<evidence type="ECO:0000256" key="2">
    <source>
        <dbReference type="ARBA" id="ARBA00022448"/>
    </source>
</evidence>
<accession>A0A022QJK0</accession>
<evidence type="ECO:0000259" key="5">
    <source>
        <dbReference type="Pfam" id="PF14368"/>
    </source>
</evidence>
<dbReference type="Pfam" id="PF14368">
    <property type="entry name" value="LTP_2"/>
    <property type="match status" value="1"/>
</dbReference>
<dbReference type="AlphaFoldDB" id="A0A022QJK0"/>
<dbReference type="PRINTS" id="PR00382">
    <property type="entry name" value="LIPIDTRNSFER"/>
</dbReference>
<evidence type="ECO:0000256" key="4">
    <source>
        <dbReference type="SAM" id="SignalP"/>
    </source>
</evidence>
<gene>
    <name evidence="6" type="ORF">MIMGU_mgv1a016292mg</name>
</gene>
<keyword evidence="7" id="KW-1185">Reference proteome</keyword>
<dbReference type="EMBL" id="KI631456">
    <property type="protein sequence ID" value="EYU27749.1"/>
    <property type="molecule type" value="Genomic_DNA"/>
</dbReference>
<name>A0A022QJK0_ERYGU</name>
<dbReference type="PhylomeDB" id="A0A022QJK0"/>
<comment type="similarity">
    <text evidence="1">Belongs to the plant LTP family.</text>
</comment>
<evidence type="ECO:0000256" key="3">
    <source>
        <dbReference type="ARBA" id="ARBA00023121"/>
    </source>
</evidence>
<evidence type="ECO:0000256" key="1">
    <source>
        <dbReference type="ARBA" id="ARBA00009748"/>
    </source>
</evidence>
<dbReference type="GO" id="GO:0008289">
    <property type="term" value="F:lipid binding"/>
    <property type="evidence" value="ECO:0007669"/>
    <property type="project" value="UniProtKB-KW"/>
</dbReference>
<dbReference type="InterPro" id="IPR036312">
    <property type="entry name" value="Bifun_inhib/LTP/seed_sf"/>
</dbReference>
<proteinExistence type="inferred from homology"/>
<keyword evidence="3" id="KW-0446">Lipid-binding</keyword>
<dbReference type="InterPro" id="IPR000528">
    <property type="entry name" value="Plant_nsLTP"/>
</dbReference>